<proteinExistence type="predicted"/>
<evidence type="ECO:0000313" key="3">
    <source>
        <dbReference type="Proteomes" id="UP000094056"/>
    </source>
</evidence>
<feature type="domain" description="Integrase catalytic" evidence="1">
    <location>
        <begin position="152"/>
        <end position="332"/>
    </location>
</feature>
<comment type="caution">
    <text evidence="2">The sequence shown here is derived from an EMBL/GenBank/DDBJ whole genome shotgun (WGS) entry which is preliminary data.</text>
</comment>
<dbReference type="EMBL" id="MAYW01000408">
    <property type="protein sequence ID" value="ODS29694.1"/>
    <property type="molecule type" value="Genomic_DNA"/>
</dbReference>
<evidence type="ECO:0000313" key="2">
    <source>
        <dbReference type="EMBL" id="ODS29694.1"/>
    </source>
</evidence>
<reference evidence="2 3" key="1">
    <citation type="submission" date="2016-07" db="EMBL/GenBank/DDBJ databases">
        <title>Draft genome of Scalindua rubra, obtained from a brine-seawater interface in the Red Sea, sheds light on salt adaptation in anammox bacteria.</title>
        <authorList>
            <person name="Speth D.R."/>
            <person name="Lagkouvardos I."/>
            <person name="Wang Y."/>
            <person name="Qian P.-Y."/>
            <person name="Dutilh B.E."/>
            <person name="Jetten M.S."/>
        </authorList>
    </citation>
    <scope>NUCLEOTIDE SEQUENCE [LARGE SCALE GENOMIC DNA]</scope>
    <source>
        <strain evidence="2">BSI-1</strain>
    </source>
</reference>
<dbReference type="Proteomes" id="UP000094056">
    <property type="component" value="Unassembled WGS sequence"/>
</dbReference>
<dbReference type="SUPFAM" id="SSF53098">
    <property type="entry name" value="Ribonuclease H-like"/>
    <property type="match status" value="1"/>
</dbReference>
<dbReference type="InterPro" id="IPR036397">
    <property type="entry name" value="RNaseH_sf"/>
</dbReference>
<gene>
    <name evidence="2" type="ORF">SCARUB_05205</name>
</gene>
<organism evidence="2 3">
    <name type="scientific">Candidatus Scalindua rubra</name>
    <dbReference type="NCBI Taxonomy" id="1872076"/>
    <lineage>
        <taxon>Bacteria</taxon>
        <taxon>Pseudomonadati</taxon>
        <taxon>Planctomycetota</taxon>
        <taxon>Candidatus Brocadiia</taxon>
        <taxon>Candidatus Brocadiales</taxon>
        <taxon>Candidatus Scalinduaceae</taxon>
        <taxon>Candidatus Scalindua</taxon>
    </lineage>
</organism>
<sequence>MGKKSKTNQGEIKLRQECYQLSKDGKVISEISKILNRTRPWIYKWLKRAKTDDPEWYLDESKEPKKKPTKIDQKLENDIVGIRKKLVKRDTPETRYAFHGAVAIHQELDKSGYKDKPNLSTINRIIKRNGLIVKEQRKAGNNEPKAYYPCICTRYPGHVYQLDLVTPRYITGYGRIVSVNRIDVYSAKANLNQYQSKGADSIISFAIEDWSEHGIPHYLQLDNEAAFRGSLYHPRTFGKLTRFCLNFGVELIFIPFKEPWRNGYIESFNSRFNERLWLFQKFTDLEHLRNEAKLFKDKYNNFQAYKKERFSKQYLHGYTTRYFPQGFRFDLSIELPITNGRIHFVRLVNEKGYINVFNEDFYINKDFSFEYVWTTIFTKEQSLKVYYQATKDSKKELIKTVDYKLREPVKNRMPVKLFC</sequence>
<dbReference type="InterPro" id="IPR009057">
    <property type="entry name" value="Homeodomain-like_sf"/>
</dbReference>
<evidence type="ECO:0000259" key="1">
    <source>
        <dbReference type="PROSITE" id="PS50994"/>
    </source>
</evidence>
<dbReference type="AlphaFoldDB" id="A0A1E3X3Y8"/>
<protein>
    <submittedName>
        <fullName evidence="2">Integrase core domain protein</fullName>
    </submittedName>
</protein>
<dbReference type="InterPro" id="IPR012337">
    <property type="entry name" value="RNaseH-like_sf"/>
</dbReference>
<accession>A0A1E3X3Y8</accession>
<dbReference type="InterPro" id="IPR001584">
    <property type="entry name" value="Integrase_cat-core"/>
</dbReference>
<dbReference type="SUPFAM" id="SSF46689">
    <property type="entry name" value="Homeodomain-like"/>
    <property type="match status" value="1"/>
</dbReference>
<name>A0A1E3X3Y8_9BACT</name>
<dbReference type="Gene3D" id="3.30.420.10">
    <property type="entry name" value="Ribonuclease H-like superfamily/Ribonuclease H"/>
    <property type="match status" value="1"/>
</dbReference>
<dbReference type="GO" id="GO:0003676">
    <property type="term" value="F:nucleic acid binding"/>
    <property type="evidence" value="ECO:0007669"/>
    <property type="project" value="InterPro"/>
</dbReference>
<dbReference type="Pfam" id="PF13683">
    <property type="entry name" value="rve_3"/>
    <property type="match status" value="1"/>
</dbReference>
<dbReference type="PROSITE" id="PS50994">
    <property type="entry name" value="INTEGRASE"/>
    <property type="match status" value="1"/>
</dbReference>
<dbReference type="GO" id="GO:0015074">
    <property type="term" value="P:DNA integration"/>
    <property type="evidence" value="ECO:0007669"/>
    <property type="project" value="InterPro"/>
</dbReference>